<dbReference type="GO" id="GO:0009279">
    <property type="term" value="C:cell outer membrane"/>
    <property type="evidence" value="ECO:0007669"/>
    <property type="project" value="UniProtKB-SubCell"/>
</dbReference>
<feature type="transmembrane region" description="Helical" evidence="5">
    <location>
        <begin position="12"/>
        <end position="31"/>
    </location>
</feature>
<dbReference type="AlphaFoldDB" id="A0A8J2TZF1"/>
<dbReference type="InterPro" id="IPR036737">
    <property type="entry name" value="OmpA-like_sf"/>
</dbReference>
<evidence type="ECO:0000313" key="8">
    <source>
        <dbReference type="Proteomes" id="UP000616114"/>
    </source>
</evidence>
<dbReference type="CDD" id="cd07185">
    <property type="entry name" value="OmpA_C-like"/>
    <property type="match status" value="1"/>
</dbReference>
<evidence type="ECO:0000256" key="5">
    <source>
        <dbReference type="SAM" id="Phobius"/>
    </source>
</evidence>
<evidence type="ECO:0000259" key="6">
    <source>
        <dbReference type="PROSITE" id="PS51123"/>
    </source>
</evidence>
<dbReference type="PROSITE" id="PS51123">
    <property type="entry name" value="OMPA_2"/>
    <property type="match status" value="1"/>
</dbReference>
<protein>
    <recommendedName>
        <fullName evidence="6">OmpA-like domain-containing protein</fullName>
    </recommendedName>
</protein>
<evidence type="ECO:0000256" key="1">
    <source>
        <dbReference type="ARBA" id="ARBA00004442"/>
    </source>
</evidence>
<sequence length="206" mass="22441">MRFLTETRWQILGTAVLLVVLLGGIAVTLLVRTATGGGEEEDATIELDGVVYPVEDLGAPVEDLVPGGEDLALPVEDLEFGEATESGGLTVEGDTFVLSAEVLFDSDQDTLSDEASEELEELIRRLRGFDPRRLRVVGHTDTDHTAEYNQDLSERRAETIAEALREGLGPNVYVDSEGRGETEPVADNDTEEGKELNRRVVVSIEE</sequence>
<evidence type="ECO:0000313" key="7">
    <source>
        <dbReference type="EMBL" id="GGA19441.1"/>
    </source>
</evidence>
<dbReference type="PANTHER" id="PTHR30329">
    <property type="entry name" value="STATOR ELEMENT OF FLAGELLAR MOTOR COMPLEX"/>
    <property type="match status" value="1"/>
</dbReference>
<dbReference type="PANTHER" id="PTHR30329:SF17">
    <property type="entry name" value="LIPOPROTEIN YFIB-RELATED"/>
    <property type="match status" value="1"/>
</dbReference>
<reference evidence="7" key="2">
    <citation type="submission" date="2020-09" db="EMBL/GenBank/DDBJ databases">
        <authorList>
            <person name="Sun Q."/>
            <person name="Zhou Y."/>
        </authorList>
    </citation>
    <scope>NUCLEOTIDE SEQUENCE</scope>
    <source>
        <strain evidence="7">CGMCC 1.12785</strain>
    </source>
</reference>
<evidence type="ECO:0000256" key="3">
    <source>
        <dbReference type="PROSITE-ProRule" id="PRU00473"/>
    </source>
</evidence>
<keyword evidence="8" id="KW-1185">Reference proteome</keyword>
<keyword evidence="5" id="KW-0812">Transmembrane</keyword>
<keyword evidence="2 3" id="KW-0472">Membrane</keyword>
<dbReference type="EMBL" id="BMFY01000010">
    <property type="protein sequence ID" value="GGA19441.1"/>
    <property type="molecule type" value="Genomic_DNA"/>
</dbReference>
<proteinExistence type="predicted"/>
<dbReference type="Pfam" id="PF00691">
    <property type="entry name" value="OmpA"/>
    <property type="match status" value="1"/>
</dbReference>
<comment type="caution">
    <text evidence="7">The sequence shown here is derived from an EMBL/GenBank/DDBJ whole genome shotgun (WGS) entry which is preliminary data.</text>
</comment>
<dbReference type="PRINTS" id="PR01021">
    <property type="entry name" value="OMPADOMAIN"/>
</dbReference>
<accession>A0A8J2TZF1</accession>
<dbReference type="InterPro" id="IPR006665">
    <property type="entry name" value="OmpA-like"/>
</dbReference>
<comment type="subcellular location">
    <subcellularLocation>
        <location evidence="1">Cell outer membrane</location>
    </subcellularLocation>
</comment>
<name>A0A8J2TZF1_9MICO</name>
<gene>
    <name evidence="7" type="ORF">GCM10011333_23190</name>
</gene>
<evidence type="ECO:0000256" key="4">
    <source>
        <dbReference type="SAM" id="MobiDB-lite"/>
    </source>
</evidence>
<organism evidence="7 8">
    <name type="scientific">Sediminivirga luteola</name>
    <dbReference type="NCBI Taxonomy" id="1774748"/>
    <lineage>
        <taxon>Bacteria</taxon>
        <taxon>Bacillati</taxon>
        <taxon>Actinomycetota</taxon>
        <taxon>Actinomycetes</taxon>
        <taxon>Micrococcales</taxon>
        <taxon>Brevibacteriaceae</taxon>
        <taxon>Sediminivirga</taxon>
    </lineage>
</organism>
<reference evidence="7" key="1">
    <citation type="journal article" date="2014" name="Int. J. Syst. Evol. Microbiol.">
        <title>Complete genome sequence of Corynebacterium casei LMG S-19264T (=DSM 44701T), isolated from a smear-ripened cheese.</title>
        <authorList>
            <consortium name="US DOE Joint Genome Institute (JGI-PGF)"/>
            <person name="Walter F."/>
            <person name="Albersmeier A."/>
            <person name="Kalinowski J."/>
            <person name="Ruckert C."/>
        </authorList>
    </citation>
    <scope>NUCLEOTIDE SEQUENCE</scope>
    <source>
        <strain evidence="7">CGMCC 1.12785</strain>
    </source>
</reference>
<dbReference type="InterPro" id="IPR006664">
    <property type="entry name" value="OMP_bac"/>
</dbReference>
<dbReference type="RefSeq" id="WP_188551061.1">
    <property type="nucleotide sequence ID" value="NZ_BMFY01000010.1"/>
</dbReference>
<keyword evidence="5" id="KW-1133">Transmembrane helix</keyword>
<dbReference type="InterPro" id="IPR050330">
    <property type="entry name" value="Bact_OuterMem_StrucFunc"/>
</dbReference>
<feature type="region of interest" description="Disordered" evidence="4">
    <location>
        <begin position="171"/>
        <end position="202"/>
    </location>
</feature>
<dbReference type="Gene3D" id="3.30.1330.60">
    <property type="entry name" value="OmpA-like domain"/>
    <property type="match status" value="1"/>
</dbReference>
<feature type="domain" description="OmpA-like" evidence="6">
    <location>
        <begin position="92"/>
        <end position="206"/>
    </location>
</feature>
<dbReference type="Proteomes" id="UP000616114">
    <property type="component" value="Unassembled WGS sequence"/>
</dbReference>
<dbReference type="SUPFAM" id="SSF103088">
    <property type="entry name" value="OmpA-like"/>
    <property type="match status" value="1"/>
</dbReference>
<evidence type="ECO:0000256" key="2">
    <source>
        <dbReference type="ARBA" id="ARBA00023136"/>
    </source>
</evidence>